<dbReference type="InterPro" id="IPR006076">
    <property type="entry name" value="FAD-dep_OxRdtase"/>
</dbReference>
<gene>
    <name evidence="6" type="ORF">FE697_001860</name>
</gene>
<dbReference type="RefSeq" id="WP_149767733.1">
    <property type="nucleotide sequence ID" value="NZ_VDFQ02000001.1"/>
</dbReference>
<evidence type="ECO:0000256" key="2">
    <source>
        <dbReference type="ARBA" id="ARBA00022723"/>
    </source>
</evidence>
<dbReference type="PANTHER" id="PTHR13847:SF274">
    <property type="entry name" value="RIESKE 2FE-2S IRON-SULFUR PROTEIN YHFW-RELATED"/>
    <property type="match status" value="1"/>
</dbReference>
<evidence type="ECO:0000313" key="6">
    <source>
        <dbReference type="EMBL" id="KAA1424693.1"/>
    </source>
</evidence>
<protein>
    <submittedName>
        <fullName evidence="6">FAD-dependent oxidoreductase</fullName>
    </submittedName>
</protein>
<dbReference type="AlphaFoldDB" id="A0A5Q6S2U5"/>
<dbReference type="InterPro" id="IPR036188">
    <property type="entry name" value="FAD/NAD-bd_sf"/>
</dbReference>
<dbReference type="GO" id="GO:0051537">
    <property type="term" value="F:2 iron, 2 sulfur cluster binding"/>
    <property type="evidence" value="ECO:0007669"/>
    <property type="project" value="UniProtKB-KW"/>
</dbReference>
<dbReference type="GO" id="GO:0016705">
    <property type="term" value="F:oxidoreductase activity, acting on paired donors, with incorporation or reduction of molecular oxygen"/>
    <property type="evidence" value="ECO:0007669"/>
    <property type="project" value="UniProtKB-ARBA"/>
</dbReference>
<dbReference type="PANTHER" id="PTHR13847">
    <property type="entry name" value="SARCOSINE DEHYDROGENASE-RELATED"/>
    <property type="match status" value="1"/>
</dbReference>
<dbReference type="InterPro" id="IPR036922">
    <property type="entry name" value="Rieske_2Fe-2S_sf"/>
</dbReference>
<dbReference type="EMBL" id="VDFQ02000001">
    <property type="protein sequence ID" value="KAA1424693.1"/>
    <property type="molecule type" value="Genomic_DNA"/>
</dbReference>
<dbReference type="GO" id="GO:0046872">
    <property type="term" value="F:metal ion binding"/>
    <property type="evidence" value="ECO:0007669"/>
    <property type="project" value="UniProtKB-KW"/>
</dbReference>
<evidence type="ECO:0000256" key="3">
    <source>
        <dbReference type="ARBA" id="ARBA00023004"/>
    </source>
</evidence>
<proteinExistence type="predicted"/>
<dbReference type="PRINTS" id="PR00420">
    <property type="entry name" value="RNGMNOXGNASE"/>
</dbReference>
<dbReference type="Gene3D" id="2.102.10.10">
    <property type="entry name" value="Rieske [2Fe-2S] iron-sulphur domain"/>
    <property type="match status" value="1"/>
</dbReference>
<reference evidence="6 7" key="1">
    <citation type="submission" date="2019-09" db="EMBL/GenBank/DDBJ databases">
        <title>Mumia zhuanghuii sp. nov. isolated from the intestinal contents of plateau pika (Ochotona curzoniae) in the Qinghai-Tibet plateau of China.</title>
        <authorList>
            <person name="Tian Z."/>
        </authorList>
    </citation>
    <scope>NUCLEOTIDE SEQUENCE [LARGE SCALE GENOMIC DNA]</scope>
    <source>
        <strain evidence="7">350</strain>
    </source>
</reference>
<organism evidence="6 7">
    <name type="scientific">Mumia zhuanghuii</name>
    <dbReference type="NCBI Taxonomy" id="2585211"/>
    <lineage>
        <taxon>Bacteria</taxon>
        <taxon>Bacillati</taxon>
        <taxon>Actinomycetota</taxon>
        <taxon>Actinomycetes</taxon>
        <taxon>Propionibacteriales</taxon>
        <taxon>Nocardioidaceae</taxon>
        <taxon>Mumia</taxon>
    </lineage>
</organism>
<dbReference type="Proteomes" id="UP000307768">
    <property type="component" value="Unassembled WGS sequence"/>
</dbReference>
<dbReference type="SUPFAM" id="SSF51905">
    <property type="entry name" value="FAD/NAD(P)-binding domain"/>
    <property type="match status" value="1"/>
</dbReference>
<dbReference type="GO" id="GO:0005737">
    <property type="term" value="C:cytoplasm"/>
    <property type="evidence" value="ECO:0007669"/>
    <property type="project" value="TreeGrafter"/>
</dbReference>
<name>A0A5Q6S2U5_9ACTN</name>
<dbReference type="Pfam" id="PF01266">
    <property type="entry name" value="DAO"/>
    <property type="match status" value="1"/>
</dbReference>
<accession>A0A5Q6S2U5</accession>
<evidence type="ECO:0000259" key="5">
    <source>
        <dbReference type="PROSITE" id="PS51296"/>
    </source>
</evidence>
<sequence>MQSWWYAQNPARPTYAPLAEDASCDVVVVGAGVVGLTVALTLARAGTSVVVLEARHVAAGTTGGTTGKVSLLQGSRLSRIRRAHPDRLDGYVAANREGQEWLQGFCASTGIPYDPRDAVTYATTAVGEDRLRREQGACEQAGLPVTWETDPGLPYEVRGALRLPGQGQIDAVALADSLAAEAVAAGARIFEGTRALGVDGHRGRRRVRTESGRVDARHVVLATGIPILDRGGFFARLSPHRSYAAAFRTGEPAVEAMYLSIDAPTRSLRTAATDDTVLVVGGNGHTTGRVRSEAERASELVDWAQRTFGVQEPLATWSAQDYESTTGLPYVGRLLPAVPWILVATGFAKWGLAMGTAAGLALAAEVLGERRGWRGAVRSWPRPTISDVARTLAINGGVGLELAKGWTTAALARDEEAPRVAGVPPCADSGDGTRTTAVCSHLGGVVAWNDEERTWDCPLHGSRFDADGAVVEGPATRPLRQR</sequence>
<keyword evidence="4" id="KW-0411">Iron-sulfur</keyword>
<dbReference type="PROSITE" id="PS51296">
    <property type="entry name" value="RIESKE"/>
    <property type="match status" value="1"/>
</dbReference>
<keyword evidence="2" id="KW-0479">Metal-binding</keyword>
<keyword evidence="1" id="KW-0001">2Fe-2S</keyword>
<feature type="domain" description="Rieske" evidence="5">
    <location>
        <begin position="406"/>
        <end position="482"/>
    </location>
</feature>
<dbReference type="InterPro" id="IPR017941">
    <property type="entry name" value="Rieske_2Fe-2S"/>
</dbReference>
<evidence type="ECO:0000313" key="7">
    <source>
        <dbReference type="Proteomes" id="UP000307768"/>
    </source>
</evidence>
<dbReference type="OrthoDB" id="9767869at2"/>
<evidence type="ECO:0000256" key="1">
    <source>
        <dbReference type="ARBA" id="ARBA00022714"/>
    </source>
</evidence>
<dbReference type="SUPFAM" id="SSF50022">
    <property type="entry name" value="ISP domain"/>
    <property type="match status" value="1"/>
</dbReference>
<dbReference type="Gene3D" id="3.50.50.60">
    <property type="entry name" value="FAD/NAD(P)-binding domain"/>
    <property type="match status" value="1"/>
</dbReference>
<keyword evidence="3" id="KW-0408">Iron</keyword>
<comment type="caution">
    <text evidence="6">The sequence shown here is derived from an EMBL/GenBank/DDBJ whole genome shotgun (WGS) entry which is preliminary data.</text>
</comment>
<dbReference type="GO" id="GO:0004497">
    <property type="term" value="F:monooxygenase activity"/>
    <property type="evidence" value="ECO:0007669"/>
    <property type="project" value="UniProtKB-ARBA"/>
</dbReference>
<dbReference type="Gene3D" id="3.30.9.10">
    <property type="entry name" value="D-Amino Acid Oxidase, subunit A, domain 2"/>
    <property type="match status" value="1"/>
</dbReference>
<dbReference type="Pfam" id="PF00355">
    <property type="entry name" value="Rieske"/>
    <property type="match status" value="1"/>
</dbReference>
<evidence type="ECO:0000256" key="4">
    <source>
        <dbReference type="ARBA" id="ARBA00023014"/>
    </source>
</evidence>